<dbReference type="InterPro" id="IPR027417">
    <property type="entry name" value="P-loop_NTPase"/>
</dbReference>
<sequence>MRPIPDEIQALGTQVQLLGLEAAKLAPPDVDQIFTSYLSAQTSGQRALGLMRDLAETRAAHYVPVWLTCHTEELARRMTLPERRQRAKMRDPDHLRDLLSERGVMPALPYAMQIDTATLSPADAALLIAAHAGALFLAER</sequence>
<comment type="caution">
    <text evidence="1">The sequence shown here is derived from an EMBL/GenBank/DDBJ whole genome shotgun (WGS) entry which is preliminary data.</text>
</comment>
<gene>
    <name evidence="1" type="ORF">Dxin01_03917</name>
</gene>
<protein>
    <submittedName>
        <fullName evidence="1">Uncharacterized protein</fullName>
    </submittedName>
</protein>
<organism evidence="1 2">
    <name type="scientific">Deinococcus xinjiangensis</name>
    <dbReference type="NCBI Taxonomy" id="457454"/>
    <lineage>
        <taxon>Bacteria</taxon>
        <taxon>Thermotogati</taxon>
        <taxon>Deinococcota</taxon>
        <taxon>Deinococci</taxon>
        <taxon>Deinococcales</taxon>
        <taxon>Deinococcaceae</taxon>
        <taxon>Deinococcus</taxon>
    </lineage>
</organism>
<evidence type="ECO:0000313" key="2">
    <source>
        <dbReference type="Proteomes" id="UP001458946"/>
    </source>
</evidence>
<dbReference type="Gene3D" id="3.40.50.300">
    <property type="entry name" value="P-loop containing nucleotide triphosphate hydrolases"/>
    <property type="match status" value="1"/>
</dbReference>
<reference evidence="1 2" key="1">
    <citation type="submission" date="2024-02" db="EMBL/GenBank/DDBJ databases">
        <title>Deinococcus xinjiangensis NBRC 107630.</title>
        <authorList>
            <person name="Ichikawa N."/>
            <person name="Katano-Makiyama Y."/>
            <person name="Hidaka K."/>
        </authorList>
    </citation>
    <scope>NUCLEOTIDE SEQUENCE [LARGE SCALE GENOMIC DNA]</scope>
    <source>
        <strain evidence="1 2">NBRC 107630</strain>
    </source>
</reference>
<accession>A0ABP9VG12</accession>
<dbReference type="Proteomes" id="UP001458946">
    <property type="component" value="Unassembled WGS sequence"/>
</dbReference>
<name>A0ABP9VG12_9DEIO</name>
<keyword evidence="2" id="KW-1185">Reference proteome</keyword>
<dbReference type="RefSeq" id="WP_353544114.1">
    <property type="nucleotide sequence ID" value="NZ_BAABRN010000090.1"/>
</dbReference>
<evidence type="ECO:0000313" key="1">
    <source>
        <dbReference type="EMBL" id="GAA5504148.1"/>
    </source>
</evidence>
<dbReference type="EMBL" id="BAABRN010000090">
    <property type="protein sequence ID" value="GAA5504148.1"/>
    <property type="molecule type" value="Genomic_DNA"/>
</dbReference>
<proteinExistence type="predicted"/>